<protein>
    <submittedName>
        <fullName evidence="6">Nitrate/nitrite transporter NarK</fullName>
    </submittedName>
</protein>
<dbReference type="InterPro" id="IPR036259">
    <property type="entry name" value="MFS_trans_sf"/>
</dbReference>
<feature type="transmembrane region" description="Helical" evidence="4">
    <location>
        <begin position="157"/>
        <end position="175"/>
    </location>
</feature>
<name>A0A495VD63_9GAMM</name>
<comment type="caution">
    <text evidence="6">The sequence shown here is derived from an EMBL/GenBank/DDBJ whole genome shotgun (WGS) entry which is preliminary data.</text>
</comment>
<dbReference type="GO" id="GO:0022857">
    <property type="term" value="F:transmembrane transporter activity"/>
    <property type="evidence" value="ECO:0007669"/>
    <property type="project" value="InterPro"/>
</dbReference>
<feature type="transmembrane region" description="Helical" evidence="4">
    <location>
        <begin position="181"/>
        <end position="201"/>
    </location>
</feature>
<evidence type="ECO:0000313" key="7">
    <source>
        <dbReference type="Proteomes" id="UP000274556"/>
    </source>
</evidence>
<feature type="domain" description="Major facilitator superfamily (MFS) profile" evidence="5">
    <location>
        <begin position="20"/>
        <end position="417"/>
    </location>
</feature>
<evidence type="ECO:0000256" key="2">
    <source>
        <dbReference type="ARBA" id="ARBA00022989"/>
    </source>
</evidence>
<feature type="transmembrane region" description="Helical" evidence="4">
    <location>
        <begin position="20"/>
        <end position="39"/>
    </location>
</feature>
<accession>A0A495VD63</accession>
<dbReference type="Pfam" id="PF07690">
    <property type="entry name" value="MFS_1"/>
    <property type="match status" value="1"/>
</dbReference>
<reference evidence="6 7" key="1">
    <citation type="submission" date="2018-10" db="EMBL/GenBank/DDBJ databases">
        <title>Genomic Encyclopedia of Archaeal and Bacterial Type Strains, Phase II (KMG-II): from individual species to whole genera.</title>
        <authorList>
            <person name="Goeker M."/>
        </authorList>
    </citation>
    <scope>NUCLEOTIDE SEQUENCE [LARGE SCALE GENOMIC DNA]</scope>
    <source>
        <strain evidence="6 7">DSM 235</strain>
    </source>
</reference>
<keyword evidence="7" id="KW-1185">Reference proteome</keyword>
<gene>
    <name evidence="6" type="ORF">BDD21_4908</name>
</gene>
<dbReference type="InterPro" id="IPR011701">
    <property type="entry name" value="MFS"/>
</dbReference>
<keyword evidence="1 4" id="KW-0812">Transmembrane</keyword>
<keyword evidence="3 4" id="KW-0472">Membrane</keyword>
<evidence type="ECO:0000256" key="3">
    <source>
        <dbReference type="ARBA" id="ARBA00023136"/>
    </source>
</evidence>
<dbReference type="SUPFAM" id="SSF103473">
    <property type="entry name" value="MFS general substrate transporter"/>
    <property type="match status" value="1"/>
</dbReference>
<dbReference type="OrthoDB" id="5291895at2"/>
<feature type="transmembrane region" description="Helical" evidence="4">
    <location>
        <begin position="292"/>
        <end position="313"/>
    </location>
</feature>
<evidence type="ECO:0000256" key="4">
    <source>
        <dbReference type="SAM" id="Phobius"/>
    </source>
</evidence>
<feature type="transmembrane region" description="Helical" evidence="4">
    <location>
        <begin position="391"/>
        <end position="412"/>
    </location>
</feature>
<dbReference type="InterPro" id="IPR020846">
    <property type="entry name" value="MFS_dom"/>
</dbReference>
<dbReference type="EMBL" id="RBXL01000001">
    <property type="protein sequence ID" value="RKT47341.1"/>
    <property type="molecule type" value="Genomic_DNA"/>
</dbReference>
<feature type="transmembrane region" description="Helical" evidence="4">
    <location>
        <begin position="89"/>
        <end position="112"/>
    </location>
</feature>
<dbReference type="Proteomes" id="UP000274556">
    <property type="component" value="Unassembled WGS sequence"/>
</dbReference>
<evidence type="ECO:0000313" key="6">
    <source>
        <dbReference type="EMBL" id="RKT47341.1"/>
    </source>
</evidence>
<feature type="transmembrane region" description="Helical" evidence="4">
    <location>
        <begin position="59"/>
        <end position="77"/>
    </location>
</feature>
<proteinExistence type="predicted"/>
<dbReference type="AlphaFoldDB" id="A0A495VD63"/>
<feature type="transmembrane region" description="Helical" evidence="4">
    <location>
        <begin position="319"/>
        <end position="337"/>
    </location>
</feature>
<evidence type="ECO:0000256" key="1">
    <source>
        <dbReference type="ARBA" id="ARBA00022692"/>
    </source>
</evidence>
<dbReference type="RefSeq" id="WP_120799326.1">
    <property type="nucleotide sequence ID" value="NZ_RBXL01000001.1"/>
</dbReference>
<keyword evidence="2 4" id="KW-1133">Transmembrane helix</keyword>
<feature type="transmembrane region" description="Helical" evidence="4">
    <location>
        <begin position="118"/>
        <end position="137"/>
    </location>
</feature>
<dbReference type="Gene3D" id="1.20.1250.20">
    <property type="entry name" value="MFS general substrate transporter like domains"/>
    <property type="match status" value="1"/>
</dbReference>
<dbReference type="CDD" id="cd06174">
    <property type="entry name" value="MFS"/>
    <property type="match status" value="1"/>
</dbReference>
<dbReference type="PROSITE" id="PS50850">
    <property type="entry name" value="MFS"/>
    <property type="match status" value="1"/>
</dbReference>
<feature type="transmembrane region" description="Helical" evidence="4">
    <location>
        <begin position="349"/>
        <end position="371"/>
    </location>
</feature>
<evidence type="ECO:0000259" key="5">
    <source>
        <dbReference type="PROSITE" id="PS50850"/>
    </source>
</evidence>
<sequence>MTASNTINVRRPTDPSALSMALLVAVPGLFYLMSMMLRNSMAVVEVELERAFALSATEAGMLAAALFVAFAIAQIPLGIAMDRVGPLRVLGFSILMLVGGALAFAAAEGFAALLGARIAIGIGAAPIYVAIMGLISARVSADRFSTYSGVESGIGRLGFLVAAAPFAWLVAAVGWRTGYGLSALLTVSLGVAMLISLRHAAWTPGEATNSWQAMRTGVRRVARAPGVAGLVAFQIGMTGASVVLFAGWGASWLRSVYAFTGVEAAQFLTLAACAFAAGSLAWGAAPRLAISAVTLSLVGGLVLAGLLALPAAGLLGRPWLPMWLILFGLVSAGYPLAVAQMREWVPKELLVRGITLLSFSAIGGAGVLLAASGALIDVFADAPGEHPPESFNAMFALLAGVNLVTTLSYGIATRRRSVTR</sequence>
<organism evidence="6 7">
    <name type="scientific">Thiocapsa rosea</name>
    <dbReference type="NCBI Taxonomy" id="69360"/>
    <lineage>
        <taxon>Bacteria</taxon>
        <taxon>Pseudomonadati</taxon>
        <taxon>Pseudomonadota</taxon>
        <taxon>Gammaproteobacteria</taxon>
        <taxon>Chromatiales</taxon>
        <taxon>Chromatiaceae</taxon>
        <taxon>Thiocapsa</taxon>
    </lineage>
</organism>
<feature type="transmembrane region" description="Helical" evidence="4">
    <location>
        <begin position="267"/>
        <end position="285"/>
    </location>
</feature>
<feature type="transmembrane region" description="Helical" evidence="4">
    <location>
        <begin position="222"/>
        <end position="247"/>
    </location>
</feature>